<dbReference type="PROSITE" id="PS50887">
    <property type="entry name" value="GGDEF"/>
    <property type="match status" value="1"/>
</dbReference>
<dbReference type="Pfam" id="PF00990">
    <property type="entry name" value="GGDEF"/>
    <property type="match status" value="1"/>
</dbReference>
<gene>
    <name evidence="5" type="ORF">DZC52_03525</name>
</gene>
<dbReference type="InterPro" id="IPR048435">
    <property type="entry name" value="MASE6"/>
</dbReference>
<evidence type="ECO:0000256" key="3">
    <source>
        <dbReference type="SAM" id="Phobius"/>
    </source>
</evidence>
<dbReference type="SUPFAM" id="SSF55073">
    <property type="entry name" value="Nucleotide cyclase"/>
    <property type="match status" value="1"/>
</dbReference>
<accession>A0A3E1KB38</accession>
<dbReference type="FunFam" id="3.30.70.270:FF:000001">
    <property type="entry name" value="Diguanylate cyclase domain protein"/>
    <property type="match status" value="1"/>
</dbReference>
<keyword evidence="6" id="KW-1185">Reference proteome</keyword>
<dbReference type="Gene3D" id="3.30.70.270">
    <property type="match status" value="1"/>
</dbReference>
<protein>
    <recommendedName>
        <fullName evidence="2">diguanylate cyclase</fullName>
        <ecNumber evidence="2">2.7.7.65</ecNumber>
    </recommendedName>
</protein>
<feature type="transmembrane region" description="Helical" evidence="3">
    <location>
        <begin position="53"/>
        <end position="75"/>
    </location>
</feature>
<feature type="transmembrane region" description="Helical" evidence="3">
    <location>
        <begin position="130"/>
        <end position="147"/>
    </location>
</feature>
<dbReference type="InterPro" id="IPR000160">
    <property type="entry name" value="GGDEF_dom"/>
</dbReference>
<dbReference type="InterPro" id="IPR029787">
    <property type="entry name" value="Nucleotide_cyclase"/>
</dbReference>
<dbReference type="InterPro" id="IPR050469">
    <property type="entry name" value="Diguanylate_Cyclase"/>
</dbReference>
<dbReference type="InterPro" id="IPR043128">
    <property type="entry name" value="Rev_trsase/Diguanyl_cyclase"/>
</dbReference>
<keyword evidence="3" id="KW-0812">Transmembrane</keyword>
<feature type="transmembrane region" description="Helical" evidence="3">
    <location>
        <begin position="107"/>
        <end position="123"/>
    </location>
</feature>
<dbReference type="GO" id="GO:1902201">
    <property type="term" value="P:negative regulation of bacterial-type flagellum-dependent cell motility"/>
    <property type="evidence" value="ECO:0007669"/>
    <property type="project" value="TreeGrafter"/>
</dbReference>
<sequence length="354" mass="38835">MLANARHAKEEIQAMTITTSGGDRQRRTVLRAMMVVTALGGLLFAVLNLYRGLWPAAVVEFAFVAYSLILLPIIGRTPRFRAWAVAYVIPWTGAMLSILAMPGASPSVFVWPILLPLVLHFLLGSRLGLAVSLASFAGAALLAWYRFGMPAESSSFTGAANFSLAGMLGLALAHVYERGRERSERRLREMAATDTLTGLPNRNLLEETFERLRAAASHDGRALSILLMDLDHFKDINDAHGHAAGDRALVAFAHRLRSELRDEDFLCRFGGEEFLALLPGTTKEVARQVAERLRLAWREQPARWCEEAADSPHTVSVGIATVGGDGADLDTLLRSADQRLYRAKAEGRDRIVSD</sequence>
<reference evidence="5 6" key="1">
    <citation type="submission" date="2018-08" db="EMBL/GenBank/DDBJ databases">
        <title>Wenzhouxiangella salilacus sp. nov., a novel bacterium isolated from a saline lake in Xinjiang Province, China.</title>
        <authorList>
            <person name="Han S."/>
        </authorList>
    </citation>
    <scope>NUCLEOTIDE SEQUENCE [LARGE SCALE GENOMIC DNA]</scope>
    <source>
        <strain evidence="5 6">XDB06</strain>
    </source>
</reference>
<evidence type="ECO:0000256" key="2">
    <source>
        <dbReference type="ARBA" id="ARBA00012528"/>
    </source>
</evidence>
<dbReference type="PANTHER" id="PTHR45138:SF24">
    <property type="entry name" value="DIGUANYLATE CYCLASE DGCC-RELATED"/>
    <property type="match status" value="1"/>
</dbReference>
<dbReference type="SMART" id="SM00267">
    <property type="entry name" value="GGDEF"/>
    <property type="match status" value="1"/>
</dbReference>
<comment type="caution">
    <text evidence="5">The sequence shown here is derived from an EMBL/GenBank/DDBJ whole genome shotgun (WGS) entry which is preliminary data.</text>
</comment>
<dbReference type="OrthoDB" id="9812260at2"/>
<comment type="cofactor">
    <cofactor evidence="1">
        <name>Mg(2+)</name>
        <dbReference type="ChEBI" id="CHEBI:18420"/>
    </cofactor>
</comment>
<dbReference type="AlphaFoldDB" id="A0A3E1KB38"/>
<feature type="domain" description="GGDEF" evidence="4">
    <location>
        <begin position="221"/>
        <end position="354"/>
    </location>
</feature>
<dbReference type="NCBIfam" id="TIGR00254">
    <property type="entry name" value="GGDEF"/>
    <property type="match status" value="1"/>
</dbReference>
<dbReference type="RefSeq" id="WP_116649743.1">
    <property type="nucleotide sequence ID" value="NZ_QUZK01000016.1"/>
</dbReference>
<feature type="transmembrane region" description="Helical" evidence="3">
    <location>
        <begin position="159"/>
        <end position="176"/>
    </location>
</feature>
<feature type="transmembrane region" description="Helical" evidence="3">
    <location>
        <begin position="82"/>
        <end position="101"/>
    </location>
</feature>
<dbReference type="EC" id="2.7.7.65" evidence="2"/>
<dbReference type="GO" id="GO:0043709">
    <property type="term" value="P:cell adhesion involved in single-species biofilm formation"/>
    <property type="evidence" value="ECO:0007669"/>
    <property type="project" value="TreeGrafter"/>
</dbReference>
<organism evidence="5 6">
    <name type="scientific">Wenzhouxiangella sediminis</name>
    <dbReference type="NCBI Taxonomy" id="1792836"/>
    <lineage>
        <taxon>Bacteria</taxon>
        <taxon>Pseudomonadati</taxon>
        <taxon>Pseudomonadota</taxon>
        <taxon>Gammaproteobacteria</taxon>
        <taxon>Chromatiales</taxon>
        <taxon>Wenzhouxiangellaceae</taxon>
        <taxon>Wenzhouxiangella</taxon>
    </lineage>
</organism>
<proteinExistence type="predicted"/>
<name>A0A3E1KB38_9GAMM</name>
<dbReference type="PANTHER" id="PTHR45138">
    <property type="entry name" value="REGULATORY COMPONENTS OF SENSORY TRANSDUCTION SYSTEM"/>
    <property type="match status" value="1"/>
</dbReference>
<dbReference type="CDD" id="cd01949">
    <property type="entry name" value="GGDEF"/>
    <property type="match status" value="1"/>
</dbReference>
<dbReference type="GO" id="GO:0052621">
    <property type="term" value="F:diguanylate cyclase activity"/>
    <property type="evidence" value="ECO:0007669"/>
    <property type="project" value="UniProtKB-EC"/>
</dbReference>
<keyword evidence="3" id="KW-0472">Membrane</keyword>
<dbReference type="GO" id="GO:0005886">
    <property type="term" value="C:plasma membrane"/>
    <property type="evidence" value="ECO:0007669"/>
    <property type="project" value="TreeGrafter"/>
</dbReference>
<evidence type="ECO:0000313" key="5">
    <source>
        <dbReference type="EMBL" id="RFF31731.1"/>
    </source>
</evidence>
<dbReference type="Proteomes" id="UP000260351">
    <property type="component" value="Unassembled WGS sequence"/>
</dbReference>
<dbReference type="EMBL" id="QUZK01000016">
    <property type="protein sequence ID" value="RFF31731.1"/>
    <property type="molecule type" value="Genomic_DNA"/>
</dbReference>
<feature type="transmembrane region" description="Helical" evidence="3">
    <location>
        <begin position="29"/>
        <end position="47"/>
    </location>
</feature>
<evidence type="ECO:0000259" key="4">
    <source>
        <dbReference type="PROSITE" id="PS50887"/>
    </source>
</evidence>
<dbReference type="Pfam" id="PF20966">
    <property type="entry name" value="MASE6"/>
    <property type="match status" value="1"/>
</dbReference>
<evidence type="ECO:0000256" key="1">
    <source>
        <dbReference type="ARBA" id="ARBA00001946"/>
    </source>
</evidence>
<evidence type="ECO:0000313" key="6">
    <source>
        <dbReference type="Proteomes" id="UP000260351"/>
    </source>
</evidence>
<keyword evidence="3" id="KW-1133">Transmembrane helix</keyword>